<accession>A0ABQ5FEZ2</accession>
<keyword evidence="2" id="KW-1185">Reference proteome</keyword>
<evidence type="ECO:0000313" key="1">
    <source>
        <dbReference type="EMBL" id="GJT61945.1"/>
    </source>
</evidence>
<gene>
    <name evidence="1" type="ORF">Tco_1005478</name>
</gene>
<organism evidence="1 2">
    <name type="scientific">Tanacetum coccineum</name>
    <dbReference type="NCBI Taxonomy" id="301880"/>
    <lineage>
        <taxon>Eukaryota</taxon>
        <taxon>Viridiplantae</taxon>
        <taxon>Streptophyta</taxon>
        <taxon>Embryophyta</taxon>
        <taxon>Tracheophyta</taxon>
        <taxon>Spermatophyta</taxon>
        <taxon>Magnoliopsida</taxon>
        <taxon>eudicotyledons</taxon>
        <taxon>Gunneridae</taxon>
        <taxon>Pentapetalae</taxon>
        <taxon>asterids</taxon>
        <taxon>campanulids</taxon>
        <taxon>Asterales</taxon>
        <taxon>Asteraceae</taxon>
        <taxon>Asteroideae</taxon>
        <taxon>Anthemideae</taxon>
        <taxon>Anthemidinae</taxon>
        <taxon>Tanacetum</taxon>
    </lineage>
</organism>
<comment type="caution">
    <text evidence="1">The sequence shown here is derived from an EMBL/GenBank/DDBJ whole genome shotgun (WGS) entry which is preliminary data.</text>
</comment>
<dbReference type="EMBL" id="BQNB010017331">
    <property type="protein sequence ID" value="GJT61945.1"/>
    <property type="molecule type" value="Genomic_DNA"/>
</dbReference>
<name>A0ABQ5FEZ2_9ASTR</name>
<evidence type="ECO:0000313" key="2">
    <source>
        <dbReference type="Proteomes" id="UP001151760"/>
    </source>
</evidence>
<protein>
    <submittedName>
        <fullName evidence="1">Uncharacterized protein</fullName>
    </submittedName>
</protein>
<dbReference type="Proteomes" id="UP001151760">
    <property type="component" value="Unassembled WGS sequence"/>
</dbReference>
<reference evidence="1" key="1">
    <citation type="journal article" date="2022" name="Int. J. Mol. Sci.">
        <title>Draft Genome of Tanacetum Coccineum: Genomic Comparison of Closely Related Tanacetum-Family Plants.</title>
        <authorList>
            <person name="Yamashiro T."/>
            <person name="Shiraishi A."/>
            <person name="Nakayama K."/>
            <person name="Satake H."/>
        </authorList>
    </citation>
    <scope>NUCLEOTIDE SEQUENCE</scope>
</reference>
<sequence length="92" mass="10788">MNRYEIFEQERLKSNTRNLVGVVVIKTNGEAAIGKRGFQDVQSGGFESPKFQKRGVWWWPDMPTRFYKVTIDSVAFFPDEVLICEYEYVSKE</sequence>
<proteinExistence type="predicted"/>
<reference evidence="1" key="2">
    <citation type="submission" date="2022-01" db="EMBL/GenBank/DDBJ databases">
        <authorList>
            <person name="Yamashiro T."/>
            <person name="Shiraishi A."/>
            <person name="Satake H."/>
            <person name="Nakayama K."/>
        </authorList>
    </citation>
    <scope>NUCLEOTIDE SEQUENCE</scope>
</reference>